<dbReference type="GO" id="GO:0000976">
    <property type="term" value="F:transcription cis-regulatory region binding"/>
    <property type="evidence" value="ECO:0007669"/>
    <property type="project" value="TreeGrafter"/>
</dbReference>
<dbReference type="InterPro" id="IPR050109">
    <property type="entry name" value="HTH-type_TetR-like_transc_reg"/>
</dbReference>
<dbReference type="EMBL" id="VDGT01000007">
    <property type="protein sequence ID" value="TNM30647.1"/>
    <property type="molecule type" value="Genomic_DNA"/>
</dbReference>
<keyword evidence="1" id="KW-0678">Repressor</keyword>
<comment type="caution">
    <text evidence="7">The sequence shown here is derived from an EMBL/GenBank/DDBJ whole genome shotgun (WGS) entry which is preliminary data.</text>
</comment>
<dbReference type="PROSITE" id="PS50977">
    <property type="entry name" value="HTH_TETR_2"/>
    <property type="match status" value="1"/>
</dbReference>
<dbReference type="RefSeq" id="WP_139644156.1">
    <property type="nucleotide sequence ID" value="NZ_BAAAZS010000039.1"/>
</dbReference>
<evidence type="ECO:0000256" key="3">
    <source>
        <dbReference type="ARBA" id="ARBA00023125"/>
    </source>
</evidence>
<gene>
    <name evidence="7" type="ORF">FH715_11655</name>
</gene>
<dbReference type="PANTHER" id="PTHR30055:SF228">
    <property type="entry name" value="TRANSCRIPTIONAL REGULATOR-RELATED"/>
    <property type="match status" value="1"/>
</dbReference>
<evidence type="ECO:0000256" key="5">
    <source>
        <dbReference type="PROSITE-ProRule" id="PRU00335"/>
    </source>
</evidence>
<dbReference type="InterPro" id="IPR039538">
    <property type="entry name" value="BetI_C"/>
</dbReference>
<evidence type="ECO:0000313" key="7">
    <source>
        <dbReference type="EMBL" id="TNM30647.1"/>
    </source>
</evidence>
<sequence>MPKQVDYVERRERVIDAVHRLADRHGIEGVTLRDVAREAGLSMGAVQRGFRDKDEMLAVALARVSARFVERARAAAAEPGPGALERVLLDVALLGEEQRAEAQVWLAFVARAAVTPPLALTLRGGHPEVASLLTRLVADVTEESGARVNAAAEARALLALADGLTVQVLLGQLERDEARSLLVDRVRLLADVTRSPVTRSASAVTRSAQTGTAGPAG</sequence>
<dbReference type="Gene3D" id="1.10.357.10">
    <property type="entry name" value="Tetracycline Repressor, domain 2"/>
    <property type="match status" value="1"/>
</dbReference>
<evidence type="ECO:0000313" key="8">
    <source>
        <dbReference type="Proteomes" id="UP000311713"/>
    </source>
</evidence>
<dbReference type="InterPro" id="IPR001647">
    <property type="entry name" value="HTH_TetR"/>
</dbReference>
<feature type="DNA-binding region" description="H-T-H motif" evidence="5">
    <location>
        <begin position="31"/>
        <end position="50"/>
    </location>
</feature>
<dbReference type="Proteomes" id="UP000311713">
    <property type="component" value="Unassembled WGS sequence"/>
</dbReference>
<dbReference type="InterPro" id="IPR009057">
    <property type="entry name" value="Homeodomain-like_sf"/>
</dbReference>
<dbReference type="InterPro" id="IPR036271">
    <property type="entry name" value="Tet_transcr_reg_TetR-rel_C_sf"/>
</dbReference>
<dbReference type="GO" id="GO:0003700">
    <property type="term" value="F:DNA-binding transcription factor activity"/>
    <property type="evidence" value="ECO:0007669"/>
    <property type="project" value="TreeGrafter"/>
</dbReference>
<evidence type="ECO:0000259" key="6">
    <source>
        <dbReference type="PROSITE" id="PS50977"/>
    </source>
</evidence>
<accession>A0A5C4V4A2</accession>
<dbReference type="AlphaFoldDB" id="A0A5C4V4A2"/>
<name>A0A5C4V4A2_9ACTN</name>
<evidence type="ECO:0000256" key="2">
    <source>
        <dbReference type="ARBA" id="ARBA00023015"/>
    </source>
</evidence>
<evidence type="ECO:0000256" key="1">
    <source>
        <dbReference type="ARBA" id="ARBA00022491"/>
    </source>
</evidence>
<keyword evidence="8" id="KW-1185">Reference proteome</keyword>
<dbReference type="Pfam" id="PF00440">
    <property type="entry name" value="TetR_N"/>
    <property type="match status" value="1"/>
</dbReference>
<proteinExistence type="predicted"/>
<keyword evidence="2" id="KW-0805">Transcription regulation</keyword>
<reference evidence="7 8" key="1">
    <citation type="submission" date="2019-06" db="EMBL/GenBank/DDBJ databases">
        <title>Draft genome of Streptomyces sedi sp. JCM16909.</title>
        <authorList>
            <person name="Klykleung N."/>
            <person name="Tanasupawat S."/>
            <person name="Kudo T."/>
            <person name="Yuki M."/>
            <person name="Ohkuma M."/>
        </authorList>
    </citation>
    <scope>NUCLEOTIDE SEQUENCE [LARGE SCALE GENOMIC DNA]</scope>
    <source>
        <strain evidence="7 8">JCM 16909</strain>
    </source>
</reference>
<feature type="domain" description="HTH tetR-type" evidence="6">
    <location>
        <begin position="8"/>
        <end position="68"/>
    </location>
</feature>
<dbReference type="Pfam" id="PF13977">
    <property type="entry name" value="TetR_C_6"/>
    <property type="match status" value="1"/>
</dbReference>
<dbReference type="OrthoDB" id="9816296at2"/>
<organism evidence="7 8">
    <name type="scientific">Streptomyces sedi</name>
    <dbReference type="NCBI Taxonomy" id="555059"/>
    <lineage>
        <taxon>Bacteria</taxon>
        <taxon>Bacillati</taxon>
        <taxon>Actinomycetota</taxon>
        <taxon>Actinomycetes</taxon>
        <taxon>Kitasatosporales</taxon>
        <taxon>Streptomycetaceae</taxon>
        <taxon>Streptomyces</taxon>
    </lineage>
</organism>
<evidence type="ECO:0000256" key="4">
    <source>
        <dbReference type="ARBA" id="ARBA00023163"/>
    </source>
</evidence>
<dbReference type="PANTHER" id="PTHR30055">
    <property type="entry name" value="HTH-TYPE TRANSCRIPTIONAL REGULATOR RUTR"/>
    <property type="match status" value="1"/>
</dbReference>
<dbReference type="SUPFAM" id="SSF48498">
    <property type="entry name" value="Tetracyclin repressor-like, C-terminal domain"/>
    <property type="match status" value="1"/>
</dbReference>
<keyword evidence="3 5" id="KW-0238">DNA-binding</keyword>
<keyword evidence="4" id="KW-0804">Transcription</keyword>
<protein>
    <submittedName>
        <fullName evidence="7">TetR/AcrR family transcriptional regulator</fullName>
    </submittedName>
</protein>
<dbReference type="SUPFAM" id="SSF46689">
    <property type="entry name" value="Homeodomain-like"/>
    <property type="match status" value="1"/>
</dbReference>